<feature type="transmembrane region" description="Helical" evidence="7">
    <location>
        <begin position="665"/>
        <end position="690"/>
    </location>
</feature>
<evidence type="ECO:0000256" key="7">
    <source>
        <dbReference type="SAM" id="Phobius"/>
    </source>
</evidence>
<dbReference type="Pfam" id="PF00209">
    <property type="entry name" value="SNF"/>
    <property type="match status" value="1"/>
</dbReference>
<feature type="non-terminal residue" evidence="8">
    <location>
        <position position="730"/>
    </location>
</feature>
<dbReference type="InterPro" id="IPR037272">
    <property type="entry name" value="SNS_sf"/>
</dbReference>
<feature type="transmembrane region" description="Helical" evidence="7">
    <location>
        <begin position="505"/>
        <end position="526"/>
    </location>
</feature>
<dbReference type="GO" id="GO:0005886">
    <property type="term" value="C:plasma membrane"/>
    <property type="evidence" value="ECO:0007669"/>
    <property type="project" value="TreeGrafter"/>
</dbReference>
<feature type="transmembrane region" description="Helical" evidence="7">
    <location>
        <begin position="384"/>
        <end position="410"/>
    </location>
</feature>
<feature type="transmembrane region" description="Helical" evidence="7">
    <location>
        <begin position="352"/>
        <end position="372"/>
    </location>
</feature>
<keyword evidence="2" id="KW-0813">Transport</keyword>
<dbReference type="GO" id="GO:0006865">
    <property type="term" value="P:amino acid transport"/>
    <property type="evidence" value="ECO:0007669"/>
    <property type="project" value="TreeGrafter"/>
</dbReference>
<dbReference type="PROSITE" id="PS50267">
    <property type="entry name" value="NA_NEUROTRAN_SYMP_3"/>
    <property type="match status" value="1"/>
</dbReference>
<feature type="binding site" evidence="6">
    <location>
        <position position="128"/>
    </location>
    <ligand>
        <name>Na(+)</name>
        <dbReference type="ChEBI" id="CHEBI:29101"/>
        <label>1</label>
    </ligand>
</feature>
<reference evidence="8" key="1">
    <citation type="journal article" date="2010" name="Nature">
        <title>The sequence and de novo assembly of the giant panda genome.</title>
        <authorList>
            <person name="Li R."/>
            <person name="Fan W."/>
            <person name="Tian G."/>
            <person name="Zhu H."/>
            <person name="He L."/>
            <person name="Cai J."/>
            <person name="Huang Q."/>
            <person name="Cai Q."/>
            <person name="Li B."/>
            <person name="Bai Y."/>
            <person name="Zhang Z."/>
            <person name="Zhang Y."/>
            <person name="Wang W."/>
            <person name="Li J."/>
            <person name="Wei F."/>
            <person name="Li H."/>
            <person name="Jian M."/>
            <person name="Li J."/>
            <person name="Zhang Z."/>
            <person name="Nielsen R."/>
            <person name="Li D."/>
            <person name="Gu W."/>
            <person name="Yang Z."/>
            <person name="Xuan Z."/>
            <person name="Ryder O.A."/>
            <person name="Leung F.C."/>
            <person name="Zhou Y."/>
            <person name="Cao J."/>
            <person name="Sun X."/>
            <person name="Fu Y."/>
            <person name="Fang X."/>
            <person name="Guo X."/>
            <person name="Wang B."/>
            <person name="Hou R."/>
            <person name="Shen F."/>
            <person name="Mu B."/>
            <person name="Ni P."/>
            <person name="Lin R."/>
            <person name="Qian W."/>
            <person name="Wang G."/>
            <person name="Yu C."/>
            <person name="Nie W."/>
            <person name="Wang J."/>
            <person name="Wu Z."/>
            <person name="Liang H."/>
            <person name="Min J."/>
            <person name="Wu Q."/>
            <person name="Cheng S."/>
            <person name="Ruan J."/>
            <person name="Wang M."/>
            <person name="Shi Z."/>
            <person name="Wen M."/>
            <person name="Liu B."/>
            <person name="Ren X."/>
            <person name="Zheng H."/>
            <person name="Dong D."/>
            <person name="Cook K."/>
            <person name="Shan G."/>
            <person name="Zhang H."/>
            <person name="Kosiol C."/>
            <person name="Xie X."/>
            <person name="Lu Z."/>
            <person name="Zheng H."/>
            <person name="Li Y."/>
            <person name="Steiner C.C."/>
            <person name="Lam T.T."/>
            <person name="Lin S."/>
            <person name="Zhang Q."/>
            <person name="Li G."/>
            <person name="Tian J."/>
            <person name="Gong T."/>
            <person name="Liu H."/>
            <person name="Zhang D."/>
            <person name="Fang L."/>
            <person name="Ye C."/>
            <person name="Zhang J."/>
            <person name="Hu W."/>
            <person name="Xu A."/>
            <person name="Ren Y."/>
            <person name="Zhang G."/>
            <person name="Bruford M.W."/>
            <person name="Li Q."/>
            <person name="Ma L."/>
            <person name="Guo Y."/>
            <person name="An N."/>
            <person name="Hu Y."/>
            <person name="Zheng Y."/>
            <person name="Shi Y."/>
            <person name="Li Z."/>
            <person name="Liu Q."/>
            <person name="Chen Y."/>
            <person name="Zhao J."/>
            <person name="Qu N."/>
            <person name="Zhao S."/>
            <person name="Tian F."/>
            <person name="Wang X."/>
            <person name="Wang H."/>
            <person name="Xu L."/>
            <person name="Liu X."/>
            <person name="Vinar T."/>
            <person name="Wang Y."/>
            <person name="Lam T.W."/>
            <person name="Yiu S.M."/>
            <person name="Liu S."/>
            <person name="Zhang H."/>
            <person name="Li D."/>
            <person name="Huang Y."/>
            <person name="Wang X."/>
            <person name="Yang G."/>
            <person name="Jiang Z."/>
            <person name="Wang J."/>
            <person name="Qin N."/>
            <person name="Li L."/>
            <person name="Li J."/>
            <person name="Bolund L."/>
            <person name="Kristiansen K."/>
            <person name="Wong G.K."/>
            <person name="Olson M."/>
            <person name="Zhang X."/>
            <person name="Li S."/>
            <person name="Yang H."/>
            <person name="Wang J."/>
            <person name="Wang J."/>
        </authorList>
    </citation>
    <scope>NUCLEOTIDE SEQUENCE [LARGE SCALE GENOMIC DNA]</scope>
</reference>
<protein>
    <submittedName>
        <fullName evidence="8">Uncharacterized protein</fullName>
    </submittedName>
</protein>
<sequence>MKTEAQVSKSSLTKALPPEIELSEALRRSQTWEDKRTANWPPMVWVSKSEDLKTRMAKALAWEIQAGEAQCRASQCRPVDVLEVEATKALNQKPLPEKVQVAEKEKSEVFFTRPCWSNKVEYILTQVGYSMKISSMWRFFLLWLHNGGCIFLIIYILMLFLVGVPLLFLEMAAGQRMRQGSIGVWKVISPWIGGVGYTSFMVCFLTGLYLNVVNAWTLFYLGQSFHFPVPWEKCPLLENSSDFDPECARTSPSMYFWYRVTLKASDRIEDGGSPVFSLNLPLLVSWCLVGAFMINGLKSTGKVMCVLVPAPYFIILCLLFRSLLLEGAAFGFQHLLLAKISAMYNMNVWCQAGNQVLFALGLGFGPVVSLSSHMYPSTNCLSDAFVVALVNLFTMLLVTSFSFCVLGFWATIITHHCNEKNAETLAKLVTLGKLPVEAQPPPNLADNPSSIFNSWLSGLHQPIKDMVLSYVTECNLEKQFLKVKAGPSFALVAFIETMSFIPGSVFWSILFFLLLLTLGLSSMIGIMQGILTPLQDTFSSFRNHTKLLTVVVFVLMFLCGLFFTRPSGIYCIRLLSEYWMVLPIIIIIVLENIAVGWAYAARRFLEDLAIMWGPLASPIIRWLWCFLSPVVLLALFVITLIHLSLKTITYVAWDSNSSKEVLRQYPSWGLLVVIALFLIVILPIPTYFVYCLTQRISFTPTSQGKPVISSKSLPLIQPTPTEEVQKEEIL</sequence>
<dbReference type="CDD" id="cd11502">
    <property type="entry name" value="SLC6sbd_NTT5"/>
    <property type="match status" value="1"/>
</dbReference>
<feature type="binding site" evidence="6">
    <location>
        <position position="522"/>
    </location>
    <ligand>
        <name>Na(+)</name>
        <dbReference type="ChEBI" id="CHEBI:29101"/>
        <label>1</label>
    </ligand>
</feature>
<gene>
    <name evidence="8" type="ORF">PANDA_006282</name>
</gene>
<dbReference type="GO" id="GO:0035725">
    <property type="term" value="P:sodium ion transmembrane transport"/>
    <property type="evidence" value="ECO:0007669"/>
    <property type="project" value="TreeGrafter"/>
</dbReference>
<keyword evidence="6" id="KW-0915">Sodium</keyword>
<feature type="transmembrane region" description="Helical" evidence="7">
    <location>
        <begin position="275"/>
        <end position="294"/>
    </location>
</feature>
<feature type="binding site" evidence="6">
    <location>
        <position position="391"/>
    </location>
    <ligand>
        <name>Na(+)</name>
        <dbReference type="ChEBI" id="CHEBI:29101"/>
        <label>1</label>
    </ligand>
</feature>
<dbReference type="PANTHER" id="PTHR11616">
    <property type="entry name" value="SODIUM/CHLORIDE DEPENDENT TRANSPORTER"/>
    <property type="match status" value="1"/>
</dbReference>
<keyword evidence="3 7" id="KW-0812">Transmembrane</keyword>
<keyword evidence="6" id="KW-0479">Metal-binding</keyword>
<evidence type="ECO:0000256" key="2">
    <source>
        <dbReference type="ARBA" id="ARBA00022448"/>
    </source>
</evidence>
<dbReference type="OMA" id="YEKVQMT"/>
<dbReference type="InterPro" id="IPR000175">
    <property type="entry name" value="Na/ntran_symport"/>
</dbReference>
<dbReference type="EMBL" id="GL192567">
    <property type="protein sequence ID" value="EFB23948.1"/>
    <property type="molecule type" value="Genomic_DNA"/>
</dbReference>
<name>D2H7W5_AILME</name>
<accession>D2H7W5</accession>
<feature type="transmembrane region" description="Helical" evidence="7">
    <location>
        <begin position="547"/>
        <end position="566"/>
    </location>
</feature>
<feature type="transmembrane region" description="Helical" evidence="7">
    <location>
        <begin position="306"/>
        <end position="332"/>
    </location>
</feature>
<dbReference type="HOGENOM" id="CLU_006855_7_2_1"/>
<evidence type="ECO:0000256" key="3">
    <source>
        <dbReference type="ARBA" id="ARBA00022692"/>
    </source>
</evidence>
<feature type="transmembrane region" description="Helical" evidence="7">
    <location>
        <begin position="140"/>
        <end position="169"/>
    </location>
</feature>
<evidence type="ECO:0000256" key="1">
    <source>
        <dbReference type="ARBA" id="ARBA00004141"/>
    </source>
</evidence>
<evidence type="ECO:0000256" key="4">
    <source>
        <dbReference type="ARBA" id="ARBA00022989"/>
    </source>
</evidence>
<dbReference type="InParanoid" id="D2H7W5"/>
<dbReference type="PANTHER" id="PTHR11616:SF327">
    <property type="entry name" value="ORPHAN SODIUM- AND CHLORIDE-DEPENDENT NEUROTRANSMITTER TRANSPORTER NTT5"/>
    <property type="match status" value="1"/>
</dbReference>
<evidence type="ECO:0000256" key="6">
    <source>
        <dbReference type="PIRSR" id="PIRSR600175-1"/>
    </source>
</evidence>
<dbReference type="GO" id="GO:0046872">
    <property type="term" value="F:metal ion binding"/>
    <property type="evidence" value="ECO:0007669"/>
    <property type="project" value="UniProtKB-KW"/>
</dbReference>
<dbReference type="SUPFAM" id="SSF161070">
    <property type="entry name" value="SNF-like"/>
    <property type="match status" value="1"/>
</dbReference>
<feature type="transmembrane region" description="Helical" evidence="7">
    <location>
        <begin position="578"/>
        <end position="601"/>
    </location>
</feature>
<dbReference type="AlphaFoldDB" id="D2H7W5"/>
<dbReference type="eggNOG" id="KOG3659">
    <property type="taxonomic scope" value="Eukaryota"/>
</dbReference>
<feature type="binding site" evidence="6">
    <location>
        <position position="518"/>
    </location>
    <ligand>
        <name>Na(+)</name>
        <dbReference type="ChEBI" id="CHEBI:29101"/>
        <label>1</label>
    </ligand>
</feature>
<organism evidence="8">
    <name type="scientific">Ailuropoda melanoleuca</name>
    <name type="common">Giant panda</name>
    <dbReference type="NCBI Taxonomy" id="9646"/>
    <lineage>
        <taxon>Eukaryota</taxon>
        <taxon>Metazoa</taxon>
        <taxon>Chordata</taxon>
        <taxon>Craniata</taxon>
        <taxon>Vertebrata</taxon>
        <taxon>Euteleostomi</taxon>
        <taxon>Mammalia</taxon>
        <taxon>Eutheria</taxon>
        <taxon>Laurasiatheria</taxon>
        <taxon>Carnivora</taxon>
        <taxon>Caniformia</taxon>
        <taxon>Ursidae</taxon>
        <taxon>Ailuropoda</taxon>
    </lineage>
</organism>
<evidence type="ECO:0000256" key="5">
    <source>
        <dbReference type="ARBA" id="ARBA00023136"/>
    </source>
</evidence>
<feature type="transmembrane region" description="Helical" evidence="7">
    <location>
        <begin position="622"/>
        <end position="645"/>
    </location>
</feature>
<evidence type="ECO:0000313" key="8">
    <source>
        <dbReference type="EMBL" id="EFB23948.1"/>
    </source>
</evidence>
<feature type="transmembrane region" description="Helical" evidence="7">
    <location>
        <begin position="190"/>
        <end position="210"/>
    </location>
</feature>
<comment type="subcellular location">
    <subcellularLocation>
        <location evidence="1">Membrane</location>
        <topology evidence="1">Multi-pass membrane protein</topology>
    </subcellularLocation>
</comment>
<keyword evidence="5 7" id="KW-0472">Membrane</keyword>
<dbReference type="PRINTS" id="PR00176">
    <property type="entry name" value="NANEUSMPORT"/>
</dbReference>
<proteinExistence type="predicted"/>
<dbReference type="OrthoDB" id="6581954at2759"/>
<keyword evidence="4 7" id="KW-1133">Transmembrane helix</keyword>